<keyword evidence="1" id="KW-0489">Methyltransferase</keyword>
<dbReference type="RefSeq" id="WP_121039261.1">
    <property type="nucleotide sequence ID" value="NZ_RCDC01000004.1"/>
</dbReference>
<gene>
    <name evidence="1" type="ORF">BCL79_1459</name>
</gene>
<organism evidence="1 2">
    <name type="scientific">Stenotrophomonas rhizophila</name>
    <dbReference type="NCBI Taxonomy" id="216778"/>
    <lineage>
        <taxon>Bacteria</taxon>
        <taxon>Pseudomonadati</taxon>
        <taxon>Pseudomonadota</taxon>
        <taxon>Gammaproteobacteria</taxon>
        <taxon>Lysobacterales</taxon>
        <taxon>Lysobacteraceae</taxon>
        <taxon>Stenotrophomonas</taxon>
    </lineage>
</organism>
<dbReference type="GO" id="GO:0032259">
    <property type="term" value="P:methylation"/>
    <property type="evidence" value="ECO:0007669"/>
    <property type="project" value="UniProtKB-KW"/>
</dbReference>
<proteinExistence type="predicted"/>
<dbReference type="AlphaFoldDB" id="A0A498CGQ0"/>
<protein>
    <submittedName>
        <fullName evidence="1">Methyltransferase family protein</fullName>
    </submittedName>
</protein>
<dbReference type="CDD" id="cd02440">
    <property type="entry name" value="AdoMet_MTases"/>
    <property type="match status" value="1"/>
</dbReference>
<reference evidence="1 2" key="1">
    <citation type="submission" date="2018-10" db="EMBL/GenBank/DDBJ databases">
        <title>Comparative analysis of microorganisms from saline springs in Andes Mountain Range, Colombia.</title>
        <authorList>
            <person name="Rubin E."/>
        </authorList>
    </citation>
    <scope>NUCLEOTIDE SEQUENCE [LARGE SCALE GENOMIC DNA]</scope>
    <source>
        <strain evidence="1 2">USBA GBX 843</strain>
    </source>
</reference>
<dbReference type="EMBL" id="RCDC01000004">
    <property type="protein sequence ID" value="RLK57056.1"/>
    <property type="molecule type" value="Genomic_DNA"/>
</dbReference>
<dbReference type="Pfam" id="PF13489">
    <property type="entry name" value="Methyltransf_23"/>
    <property type="match status" value="1"/>
</dbReference>
<comment type="caution">
    <text evidence="1">The sequence shown here is derived from an EMBL/GenBank/DDBJ whole genome shotgun (WGS) entry which is preliminary data.</text>
</comment>
<dbReference type="Gene3D" id="3.40.50.150">
    <property type="entry name" value="Vaccinia Virus protein VP39"/>
    <property type="match status" value="1"/>
</dbReference>
<dbReference type="Proteomes" id="UP000274786">
    <property type="component" value="Unassembled WGS sequence"/>
</dbReference>
<evidence type="ECO:0000313" key="1">
    <source>
        <dbReference type="EMBL" id="RLK57056.1"/>
    </source>
</evidence>
<name>A0A498CGQ0_9GAMM</name>
<dbReference type="InterPro" id="IPR029063">
    <property type="entry name" value="SAM-dependent_MTases_sf"/>
</dbReference>
<accession>A0A498CGQ0</accession>
<sequence>MTIKFAQWSKGNRIKVNACPLCGGIPIGPPEVYARADDETQFADIWHYDRCARCRSLYLRDRPDVNSLPFAYAEYFTHANPLPGEHVSRSWKRRWIDGYIKIRFGVDRSKGSAFGALVFSLLLPVRWMLDVQGRNIPKDYCHSGKSLLDVGCGNGDFMRRAIEMGLQCSGCEPDQAAASLCRNFGLDVLHGDAFDPAMDQRRFSVITLNHVIEHVENPVRLVSRLHSLLEPEGILWMGLPNPSAIGVSLFGKAWKGFHPPFHLAIPDQTLLKRWLSDAGFTDVRCLRRGLQSPGLWLESSRIFERETGQPAGWRKTFKLAADIIACLSPRYSEETIIVARRKSK</sequence>
<dbReference type="OrthoDB" id="9815644at2"/>
<dbReference type="PANTHER" id="PTHR43861">
    <property type="entry name" value="TRANS-ACONITATE 2-METHYLTRANSFERASE-RELATED"/>
    <property type="match status" value="1"/>
</dbReference>
<dbReference type="GO" id="GO:0008168">
    <property type="term" value="F:methyltransferase activity"/>
    <property type="evidence" value="ECO:0007669"/>
    <property type="project" value="UniProtKB-KW"/>
</dbReference>
<dbReference type="SUPFAM" id="SSF53335">
    <property type="entry name" value="S-adenosyl-L-methionine-dependent methyltransferases"/>
    <property type="match status" value="1"/>
</dbReference>
<evidence type="ECO:0000313" key="2">
    <source>
        <dbReference type="Proteomes" id="UP000274786"/>
    </source>
</evidence>
<keyword evidence="1" id="KW-0808">Transferase</keyword>